<name>A0A1G7Q3U9_9BACT</name>
<dbReference type="PROSITE" id="PS00061">
    <property type="entry name" value="ADH_SHORT"/>
    <property type="match status" value="1"/>
</dbReference>
<protein>
    <submittedName>
        <fullName evidence="4">NAD(P)-dependent dehydrogenase, short-chain alcohol dehydrogenase family</fullName>
    </submittedName>
</protein>
<dbReference type="InterPro" id="IPR036291">
    <property type="entry name" value="NAD(P)-bd_dom_sf"/>
</dbReference>
<dbReference type="PRINTS" id="PR00081">
    <property type="entry name" value="GDHRDH"/>
</dbReference>
<organism evidence="4 5">
    <name type="scientific">Terriglobus roseus</name>
    <dbReference type="NCBI Taxonomy" id="392734"/>
    <lineage>
        <taxon>Bacteria</taxon>
        <taxon>Pseudomonadati</taxon>
        <taxon>Acidobacteriota</taxon>
        <taxon>Terriglobia</taxon>
        <taxon>Terriglobales</taxon>
        <taxon>Acidobacteriaceae</taxon>
        <taxon>Terriglobus</taxon>
    </lineage>
</organism>
<feature type="domain" description="Ketoreductase" evidence="3">
    <location>
        <begin position="6"/>
        <end position="185"/>
    </location>
</feature>
<dbReference type="SMART" id="SM00822">
    <property type="entry name" value="PKS_KR"/>
    <property type="match status" value="1"/>
</dbReference>
<sequence>MDLNGRTAVVIGGTSGIGRAIALGFAKAGADVVASSRSVEGVAQTAAEIRALGRKTTEATSDVQSRVSLEDLCIRVLADFPSVDILVNAAGITKREPTLDVLDDTWNNILDVNLTGTLRSCQVFGRHMIQQKRGRIINIASLSSFVAFMEVSAYCASKAAVASLTRSLAVEWSKHGVLVNAIAPGIFPTALNSKIIDSPRGQELKLRTPMDRFGTTDELVSTAIYLASDATSFTTGQIIAVDGGFLASGVNQ</sequence>
<evidence type="ECO:0000259" key="3">
    <source>
        <dbReference type="SMART" id="SM00822"/>
    </source>
</evidence>
<dbReference type="PRINTS" id="PR00080">
    <property type="entry name" value="SDRFAMILY"/>
</dbReference>
<evidence type="ECO:0000313" key="4">
    <source>
        <dbReference type="EMBL" id="SDF93171.1"/>
    </source>
</evidence>
<dbReference type="GO" id="GO:0016616">
    <property type="term" value="F:oxidoreductase activity, acting on the CH-OH group of donors, NAD or NADP as acceptor"/>
    <property type="evidence" value="ECO:0007669"/>
    <property type="project" value="TreeGrafter"/>
</dbReference>
<dbReference type="RefSeq" id="WP_419865722.1">
    <property type="nucleotide sequence ID" value="NZ_LT629690.1"/>
</dbReference>
<evidence type="ECO:0000313" key="5">
    <source>
        <dbReference type="Proteomes" id="UP000182427"/>
    </source>
</evidence>
<dbReference type="InterPro" id="IPR020904">
    <property type="entry name" value="Sc_DH/Rdtase_CS"/>
</dbReference>
<dbReference type="Pfam" id="PF13561">
    <property type="entry name" value="adh_short_C2"/>
    <property type="match status" value="1"/>
</dbReference>
<keyword evidence="5" id="KW-1185">Reference proteome</keyword>
<dbReference type="InterPro" id="IPR002347">
    <property type="entry name" value="SDR_fam"/>
</dbReference>
<dbReference type="Gene3D" id="3.40.50.720">
    <property type="entry name" value="NAD(P)-binding Rossmann-like Domain"/>
    <property type="match status" value="1"/>
</dbReference>
<proteinExistence type="inferred from homology"/>
<accession>A0A1G7Q3U9</accession>
<comment type="similarity">
    <text evidence="1">Belongs to the short-chain dehydrogenases/reductases (SDR) family.</text>
</comment>
<dbReference type="PANTHER" id="PTHR42760">
    <property type="entry name" value="SHORT-CHAIN DEHYDROGENASES/REDUCTASES FAMILY MEMBER"/>
    <property type="match status" value="1"/>
</dbReference>
<dbReference type="FunFam" id="3.40.50.720:FF:000084">
    <property type="entry name" value="Short-chain dehydrogenase reductase"/>
    <property type="match status" value="1"/>
</dbReference>
<dbReference type="SUPFAM" id="SSF51735">
    <property type="entry name" value="NAD(P)-binding Rossmann-fold domains"/>
    <property type="match status" value="1"/>
</dbReference>
<evidence type="ECO:0000256" key="1">
    <source>
        <dbReference type="ARBA" id="ARBA00006484"/>
    </source>
</evidence>
<reference evidence="5" key="1">
    <citation type="submission" date="2016-10" db="EMBL/GenBank/DDBJ databases">
        <authorList>
            <person name="Varghese N."/>
            <person name="Submissions S."/>
        </authorList>
    </citation>
    <scope>NUCLEOTIDE SEQUENCE [LARGE SCALE GENOMIC DNA]</scope>
    <source>
        <strain evidence="5">GAS232</strain>
    </source>
</reference>
<dbReference type="Proteomes" id="UP000182427">
    <property type="component" value="Chromosome I"/>
</dbReference>
<evidence type="ECO:0000256" key="2">
    <source>
        <dbReference type="ARBA" id="ARBA00023002"/>
    </source>
</evidence>
<dbReference type="PANTHER" id="PTHR42760:SF115">
    <property type="entry name" value="3-OXOACYL-[ACYL-CARRIER-PROTEIN] REDUCTASE FABG"/>
    <property type="match status" value="1"/>
</dbReference>
<dbReference type="AlphaFoldDB" id="A0A1G7Q3U9"/>
<gene>
    <name evidence="4" type="ORF">SAMN05444167_3734</name>
</gene>
<dbReference type="EMBL" id="LT629690">
    <property type="protein sequence ID" value="SDF93171.1"/>
    <property type="molecule type" value="Genomic_DNA"/>
</dbReference>
<keyword evidence="2" id="KW-0560">Oxidoreductase</keyword>
<dbReference type="InterPro" id="IPR057326">
    <property type="entry name" value="KR_dom"/>
</dbReference>